<sequence length="1034" mass="119631">KKMSSFLSLSQTYLLIGKTGTGKSSFGNLILGENLFKNSDFALSETNQIQVQSATVDGYTLTVVDTPGVMHTGLDLEAIKIKTCNEMKEAVSKCPDQGKMAVVIDLKYGDRFTEENKTTVDILKQMFGEENLCKSCVIVMTHGDMFALNYQEEKQFKDWMAEQTEELGQLFSLVQYRCLLFNNKCKDSAEVNRQRQTIIDLVNDLDQGYTKTQFSLLKKQHHRLLFETQFPKMQKECQQKIQELYDSFHSISRSQRRPFMFDDLLKKVKKYLEELNKADDPGTIFYLEGEPRFFHVLRGQVIKLQTMVEKEKEIYKNNKDLDKFISIFEDFIEEKNFDKLASVEKKFNSFSVRVKCDKDFYYSLKAKLKIATGKLLKSKQSEVAMSLGCMLNSLRNTLMRTKVPTEDATFCEFFGQLTRIRDCIDQENRKLGGLDNLLDDARDLKKRIDYLKEDNAMSKRWTRTSGIMAGFSIATGFIPVVGLAVSASLNIVPVVGRYMETAKVRSQRSDDLAISSNFRNDFTFLLVGKTGSGISSTANSILGQYAFKNSDKTKTKTSRVQVKQATVDDMNITVVDTPGLMRTGLNSDEAKLRTYKDLQDAVDRSPEGGKMVVVMVIKYGDRFSEENRTMIHILKQMFGEGKFGQSFAVVVTNGDLYDMEYIYGYRFLLWLQNQKTDLAHLLSLVKYRCVKFNNKSKHAEEIQSQRNGLINLVKSMYQLKSKEHFYTIRLQNNRLTLEAKSPKLLASYIQKEIEWSEKLYSISLTSRNLNSYEQLLRTISQHMTEMNLTDSHNIFHNFNSTEYTLSDFPFFTDIRKRLELFKRNVKREKDISEYDKELDKLTDSLDRIIHENRFDDIYRYESQIKGLSRADACNEDLCFLRSKLDIAKSKFMQAKRNKISIEFGEEVNELRRNLRRITLPVSYQTLKVLHLRQNNIRMSLLRLHGIIEGYDNLLNQMDDLRHQINYLGEDNDSYILWTVVTIILACLSICLGLYNDIDIAVTVVILFFPVLGRWLQTSFVRSRRLMDLGISTCH</sequence>
<keyword evidence="2" id="KW-0547">Nucleotide-binding</keyword>
<keyword evidence="4" id="KW-1133">Transmembrane helix</keyword>
<keyword evidence="7" id="KW-1185">Reference proteome</keyword>
<evidence type="ECO:0000313" key="7">
    <source>
        <dbReference type="Proteomes" id="UP001233172"/>
    </source>
</evidence>
<dbReference type="InterPro" id="IPR045058">
    <property type="entry name" value="GIMA/IAN/Toc"/>
</dbReference>
<dbReference type="Gene3D" id="3.40.50.300">
    <property type="entry name" value="P-loop containing nucleotide triphosphate hydrolases"/>
    <property type="match status" value="2"/>
</dbReference>
<keyword evidence="4" id="KW-0812">Transmembrane</keyword>
<evidence type="ECO:0000256" key="2">
    <source>
        <dbReference type="ARBA" id="ARBA00022741"/>
    </source>
</evidence>
<feature type="non-terminal residue" evidence="6">
    <location>
        <position position="1"/>
    </location>
</feature>
<dbReference type="Pfam" id="PF04548">
    <property type="entry name" value="AIG1"/>
    <property type="match status" value="2"/>
</dbReference>
<reference evidence="6" key="1">
    <citation type="journal article" date="2023" name="PLoS Negl. Trop. Dis.">
        <title>A genome sequence for Biomphalaria pfeifferi, the major vector snail for the human-infecting parasite Schistosoma mansoni.</title>
        <authorList>
            <person name="Bu L."/>
            <person name="Lu L."/>
            <person name="Laidemitt M.R."/>
            <person name="Zhang S.M."/>
            <person name="Mutuku M."/>
            <person name="Mkoji G."/>
            <person name="Steinauer M."/>
            <person name="Loker E.S."/>
        </authorList>
    </citation>
    <scope>NUCLEOTIDE SEQUENCE</scope>
    <source>
        <strain evidence="6">KasaAsao</strain>
    </source>
</reference>
<dbReference type="PANTHER" id="PTHR10903">
    <property type="entry name" value="GTPASE, IMAP FAMILY MEMBER-RELATED"/>
    <property type="match status" value="1"/>
</dbReference>
<feature type="domain" description="AIG1-type G" evidence="5">
    <location>
        <begin position="8"/>
        <end position="218"/>
    </location>
</feature>
<comment type="caution">
    <text evidence="6">The sequence shown here is derived from an EMBL/GenBank/DDBJ whole genome shotgun (WGS) entry which is preliminary data.</text>
</comment>
<dbReference type="GO" id="GO:0005525">
    <property type="term" value="F:GTP binding"/>
    <property type="evidence" value="ECO:0007669"/>
    <property type="project" value="UniProtKB-KW"/>
</dbReference>
<evidence type="ECO:0000256" key="1">
    <source>
        <dbReference type="ARBA" id="ARBA00008535"/>
    </source>
</evidence>
<feature type="transmembrane region" description="Helical" evidence="4">
    <location>
        <begin position="467"/>
        <end position="495"/>
    </location>
</feature>
<feature type="domain" description="AIG1-type G" evidence="5">
    <location>
        <begin position="519"/>
        <end position="734"/>
    </location>
</feature>
<dbReference type="SUPFAM" id="SSF52540">
    <property type="entry name" value="P-loop containing nucleoside triphosphate hydrolases"/>
    <property type="match status" value="2"/>
</dbReference>
<evidence type="ECO:0000256" key="3">
    <source>
        <dbReference type="ARBA" id="ARBA00023134"/>
    </source>
</evidence>
<accession>A0AAD8EZB0</accession>
<dbReference type="PANTHER" id="PTHR10903:SF184">
    <property type="entry name" value="GTP-BINDING PROTEIN A"/>
    <property type="match status" value="1"/>
</dbReference>
<evidence type="ECO:0000313" key="6">
    <source>
        <dbReference type="EMBL" id="KAK0046052.1"/>
    </source>
</evidence>
<proteinExistence type="inferred from homology"/>
<dbReference type="AlphaFoldDB" id="A0AAD8EZB0"/>
<dbReference type="PROSITE" id="PS51720">
    <property type="entry name" value="G_AIG1"/>
    <property type="match status" value="2"/>
</dbReference>
<protein>
    <submittedName>
        <fullName evidence="6">GTPase IMAP family member 7</fullName>
    </submittedName>
</protein>
<name>A0AAD8EZB0_BIOPF</name>
<feature type="transmembrane region" description="Helical" evidence="4">
    <location>
        <begin position="1000"/>
        <end position="1016"/>
    </location>
</feature>
<evidence type="ECO:0000256" key="4">
    <source>
        <dbReference type="SAM" id="Phobius"/>
    </source>
</evidence>
<comment type="similarity">
    <text evidence="1">Belongs to the TRAFAC class TrmE-Era-EngA-EngB-Septin-like GTPase superfamily. AIG1/Toc34/Toc159-like paraseptin GTPase family. IAN subfamily.</text>
</comment>
<dbReference type="InterPro" id="IPR006703">
    <property type="entry name" value="G_AIG1"/>
</dbReference>
<dbReference type="EMBL" id="JASAOG010000171">
    <property type="protein sequence ID" value="KAK0046052.1"/>
    <property type="molecule type" value="Genomic_DNA"/>
</dbReference>
<gene>
    <name evidence="6" type="ORF">Bpfe_024513</name>
</gene>
<evidence type="ECO:0000259" key="5">
    <source>
        <dbReference type="PROSITE" id="PS51720"/>
    </source>
</evidence>
<feature type="transmembrane region" description="Helical" evidence="4">
    <location>
        <begin position="974"/>
        <end position="994"/>
    </location>
</feature>
<organism evidence="6 7">
    <name type="scientific">Biomphalaria pfeifferi</name>
    <name type="common">Bloodfluke planorb</name>
    <name type="synonym">Freshwater snail</name>
    <dbReference type="NCBI Taxonomy" id="112525"/>
    <lineage>
        <taxon>Eukaryota</taxon>
        <taxon>Metazoa</taxon>
        <taxon>Spiralia</taxon>
        <taxon>Lophotrochozoa</taxon>
        <taxon>Mollusca</taxon>
        <taxon>Gastropoda</taxon>
        <taxon>Heterobranchia</taxon>
        <taxon>Euthyneura</taxon>
        <taxon>Panpulmonata</taxon>
        <taxon>Hygrophila</taxon>
        <taxon>Lymnaeoidea</taxon>
        <taxon>Planorbidae</taxon>
        <taxon>Biomphalaria</taxon>
    </lineage>
</organism>
<keyword evidence="4" id="KW-0472">Membrane</keyword>
<keyword evidence="3" id="KW-0342">GTP-binding</keyword>
<dbReference type="InterPro" id="IPR027417">
    <property type="entry name" value="P-loop_NTPase"/>
</dbReference>
<dbReference type="Proteomes" id="UP001233172">
    <property type="component" value="Unassembled WGS sequence"/>
</dbReference>
<reference evidence="6" key="2">
    <citation type="submission" date="2023-04" db="EMBL/GenBank/DDBJ databases">
        <authorList>
            <person name="Bu L."/>
            <person name="Lu L."/>
            <person name="Laidemitt M.R."/>
            <person name="Zhang S.M."/>
            <person name="Mutuku M."/>
            <person name="Mkoji G."/>
            <person name="Steinauer M."/>
            <person name="Loker E.S."/>
        </authorList>
    </citation>
    <scope>NUCLEOTIDE SEQUENCE</scope>
    <source>
        <strain evidence="6">KasaAsao</strain>
        <tissue evidence="6">Whole Snail</tissue>
    </source>
</reference>